<accession>A0AAE9PYQ1</accession>
<evidence type="ECO:0000259" key="1">
    <source>
        <dbReference type="Pfam" id="PF05504"/>
    </source>
</evidence>
<proteinExistence type="predicted"/>
<dbReference type="EMBL" id="CP097770">
    <property type="protein sequence ID" value="UZP76429.1"/>
    <property type="molecule type" value="Genomic_DNA"/>
</dbReference>
<dbReference type="AlphaFoldDB" id="A0AAE9PYQ1"/>
<dbReference type="InterPro" id="IPR038501">
    <property type="entry name" value="Spore_GerAC_C_sf"/>
</dbReference>
<name>A0AAE9PYQ1_PAEPO</name>
<dbReference type="PANTHER" id="PTHR35789:SF1">
    <property type="entry name" value="SPORE GERMINATION PROTEIN B3"/>
    <property type="match status" value="1"/>
</dbReference>
<dbReference type="GO" id="GO:0016020">
    <property type="term" value="C:membrane"/>
    <property type="evidence" value="ECO:0007669"/>
    <property type="project" value="InterPro"/>
</dbReference>
<organism evidence="2">
    <name type="scientific">Paenibacillus polymyxa</name>
    <name type="common">Bacillus polymyxa</name>
    <dbReference type="NCBI Taxonomy" id="1406"/>
    <lineage>
        <taxon>Bacteria</taxon>
        <taxon>Bacillati</taxon>
        <taxon>Bacillota</taxon>
        <taxon>Bacilli</taxon>
        <taxon>Bacillales</taxon>
        <taxon>Paenibacillaceae</taxon>
        <taxon>Paenibacillus</taxon>
    </lineage>
</organism>
<feature type="domain" description="Spore germination GerAC-like C-terminal" evidence="1">
    <location>
        <begin position="3"/>
        <end position="169"/>
    </location>
</feature>
<dbReference type="Gene3D" id="3.30.300.210">
    <property type="entry name" value="Nutrient germinant receptor protein C, domain 3"/>
    <property type="match status" value="1"/>
</dbReference>
<dbReference type="InterPro" id="IPR046953">
    <property type="entry name" value="Spore_GerAC-like_C"/>
</dbReference>
<reference evidence="2" key="1">
    <citation type="submission" date="2022-11" db="EMBL/GenBank/DDBJ databases">
        <authorList>
            <person name="Vasilchenko N.G."/>
            <person name="Prazdnova E.V."/>
            <person name="Gorovtsov A.V."/>
            <person name="Chistyakov V.A."/>
            <person name="Pak M.L."/>
        </authorList>
    </citation>
    <scope>NUCLEOTIDE SEQUENCE</scope>
    <source>
        <strain evidence="2">R 4.5</strain>
    </source>
</reference>
<evidence type="ECO:0000313" key="2">
    <source>
        <dbReference type="EMBL" id="UZP76429.1"/>
    </source>
</evidence>
<protein>
    <submittedName>
        <fullName evidence="2">Ger(X)C family spore germination C-terminal domain-containing protein</fullName>
    </submittedName>
</protein>
<dbReference type="PANTHER" id="PTHR35789">
    <property type="entry name" value="SPORE GERMINATION PROTEIN B3"/>
    <property type="match status" value="1"/>
</dbReference>
<dbReference type="GO" id="GO:0009847">
    <property type="term" value="P:spore germination"/>
    <property type="evidence" value="ECO:0007669"/>
    <property type="project" value="InterPro"/>
</dbReference>
<dbReference type="InterPro" id="IPR008844">
    <property type="entry name" value="Spore_GerAC-like"/>
</dbReference>
<gene>
    <name evidence="2" type="ORF">MF626_05330</name>
</gene>
<sequence>MTKLGVFQNGKLKGFLDKEESLGVSYLSQKVNNSEISFPCSEQLGREMYSSLTVNSADVKLIPRKTSSHYTMQVRVKINGTLNESTCTKDISKTKTIHDMEKEIGKEVTRTINEGWDKLQELGVDATGFADRIHRRFPREWETVKEDWEQEFKKIELDIRVDARIQRPGLLQKHIGSQT</sequence>
<dbReference type="Pfam" id="PF05504">
    <property type="entry name" value="Spore_GerAC"/>
    <property type="match status" value="1"/>
</dbReference>